<dbReference type="PATRIC" id="fig|1200352.3.peg.228"/>
<dbReference type="GO" id="GO:0016020">
    <property type="term" value="C:membrane"/>
    <property type="evidence" value="ECO:0007669"/>
    <property type="project" value="TreeGrafter"/>
</dbReference>
<proteinExistence type="inferred from homology"/>
<dbReference type="InterPro" id="IPR020845">
    <property type="entry name" value="AMP-binding_CS"/>
</dbReference>
<dbReference type="EMBL" id="CP003696">
    <property type="protein sequence ID" value="AGP29884.1"/>
    <property type="molecule type" value="Genomic_DNA"/>
</dbReference>
<dbReference type="CDD" id="cd05907">
    <property type="entry name" value="VL_LC_FACS_like"/>
    <property type="match status" value="1"/>
</dbReference>
<dbReference type="InterPro" id="IPR042099">
    <property type="entry name" value="ANL_N_sf"/>
</dbReference>
<evidence type="ECO:0000256" key="6">
    <source>
        <dbReference type="SAM" id="MobiDB-lite"/>
    </source>
</evidence>
<dbReference type="PANTHER" id="PTHR43272:SF32">
    <property type="entry name" value="AMP-DEPENDENT SYNTHETASE_LIGASE DOMAIN-CONTAINING PROTEIN"/>
    <property type="match status" value="1"/>
</dbReference>
<dbReference type="SUPFAM" id="SSF56801">
    <property type="entry name" value="Acetyl-CoA synthetase-like"/>
    <property type="match status" value="1"/>
</dbReference>
<comment type="similarity">
    <text evidence="1">Belongs to the ATP-dependent AMP-binding enzyme family.</text>
</comment>
<organism evidence="8 9">
    <name type="scientific">Corynebacterium terpenotabidum Y-11</name>
    <dbReference type="NCBI Taxonomy" id="1200352"/>
    <lineage>
        <taxon>Bacteria</taxon>
        <taxon>Bacillati</taxon>
        <taxon>Actinomycetota</taxon>
        <taxon>Actinomycetes</taxon>
        <taxon>Mycobacteriales</taxon>
        <taxon>Corynebacteriaceae</taxon>
        <taxon>Corynebacterium</taxon>
    </lineage>
</organism>
<evidence type="ECO:0000256" key="5">
    <source>
        <dbReference type="ARBA" id="ARBA00032875"/>
    </source>
</evidence>
<dbReference type="OrthoDB" id="9803968at2"/>
<gene>
    <name evidence="8" type="ORF">A606_01145</name>
</gene>
<evidence type="ECO:0000313" key="9">
    <source>
        <dbReference type="Proteomes" id="UP000014809"/>
    </source>
</evidence>
<protein>
    <recommendedName>
        <fullName evidence="5">Acyl-CoA synthetase</fullName>
    </recommendedName>
</protein>
<keyword evidence="9" id="KW-1185">Reference proteome</keyword>
<keyword evidence="4" id="KW-0443">Lipid metabolism</keyword>
<dbReference type="Pfam" id="PF23562">
    <property type="entry name" value="AMP-binding_C_3"/>
    <property type="match status" value="1"/>
</dbReference>
<dbReference type="HOGENOM" id="CLU_000022_45_5_11"/>
<dbReference type="GO" id="GO:0004467">
    <property type="term" value="F:long-chain fatty acid-CoA ligase activity"/>
    <property type="evidence" value="ECO:0007669"/>
    <property type="project" value="TreeGrafter"/>
</dbReference>
<dbReference type="PROSITE" id="PS00455">
    <property type="entry name" value="AMP_BINDING"/>
    <property type="match status" value="1"/>
</dbReference>
<dbReference type="Proteomes" id="UP000014809">
    <property type="component" value="Chromosome"/>
</dbReference>
<dbReference type="KEGG" id="cter:A606_01145"/>
<feature type="compositionally biased region" description="Low complexity" evidence="6">
    <location>
        <begin position="1"/>
        <end position="12"/>
    </location>
</feature>
<sequence length="618" mass="66980">MTTATPSPTSTSRLLKNRASATPDRHAYTFPADLSAPTGAGWDSLTWSQVDDRASALAAGLISLGLQPTERVAIAATTSIRWALVDYGVMYAGGATVTVYPTTVAEDVDFILSDSGSRVLVVEDAAQFARLTPVLAELPQIHHVIVLYGDVPEDADADSVLSYADLLARGRDYYGAHPRVIDDRINALTPEHLATVIYTSGTTGRPKGVELPHRTWLYEIDAVVEAAAAGPDDIGRLTVDDLQYLWLPLAHVLGKLMLLIPVQVGFETAIDGRTSMITENLPVIRPTYMVSPPRVFEKAYGGVNTMMQSAGGVTGTLFTWASRVCSQIFDADHGGDATASPWLRAQAKTADRLVMAKVRQRFGGRIRYFISGAAALDPDIARWFGGAGMMILEGYGLTETCAASSLAMPWNYRPGYIGAPLPGTEARTDEAGEILLRGPGMMDGFHNNPDATAEMIDADGWLHTGDLGEIDDAGRIRLTGRKKELFKTSNGKYVAPTVIEAKFKGICPISSQMVVIGDNRNFTSALITLDEDAVTSWAQRNGVAGFYGRIVASPQMREVVQGYVDTLNEGLNQWEKIKKFTIMSRDLTVEDQEITPSLKLRRTVVTEHFADDIAALYA</sequence>
<evidence type="ECO:0000256" key="3">
    <source>
        <dbReference type="ARBA" id="ARBA00022832"/>
    </source>
</evidence>
<keyword evidence="3" id="KW-0276">Fatty acid metabolism</keyword>
<dbReference type="AlphaFoldDB" id="S4XBP1"/>
<dbReference type="STRING" id="1200352.A606_01145"/>
<dbReference type="eggNOG" id="COG1022">
    <property type="taxonomic scope" value="Bacteria"/>
</dbReference>
<feature type="domain" description="AMP-dependent synthetase/ligase" evidence="7">
    <location>
        <begin position="16"/>
        <end position="445"/>
    </location>
</feature>
<evidence type="ECO:0000256" key="2">
    <source>
        <dbReference type="ARBA" id="ARBA00022598"/>
    </source>
</evidence>
<evidence type="ECO:0000256" key="4">
    <source>
        <dbReference type="ARBA" id="ARBA00023098"/>
    </source>
</evidence>
<keyword evidence="2" id="KW-0436">Ligase</keyword>
<dbReference type="PANTHER" id="PTHR43272">
    <property type="entry name" value="LONG-CHAIN-FATTY-ACID--COA LIGASE"/>
    <property type="match status" value="1"/>
</dbReference>
<dbReference type="Gene3D" id="3.40.50.12780">
    <property type="entry name" value="N-terminal domain of ligase-like"/>
    <property type="match status" value="1"/>
</dbReference>
<feature type="region of interest" description="Disordered" evidence="6">
    <location>
        <begin position="1"/>
        <end position="22"/>
    </location>
</feature>
<dbReference type="InterPro" id="IPR000873">
    <property type="entry name" value="AMP-dep_synth/lig_dom"/>
</dbReference>
<evidence type="ECO:0000313" key="8">
    <source>
        <dbReference type="EMBL" id="AGP29884.1"/>
    </source>
</evidence>
<dbReference type="RefSeq" id="WP_020440249.1">
    <property type="nucleotide sequence ID" value="NC_021663.1"/>
</dbReference>
<dbReference type="Pfam" id="PF00501">
    <property type="entry name" value="AMP-binding"/>
    <property type="match status" value="1"/>
</dbReference>
<evidence type="ECO:0000256" key="1">
    <source>
        <dbReference type="ARBA" id="ARBA00006432"/>
    </source>
</evidence>
<name>S4XBP1_9CORY</name>
<evidence type="ECO:0000259" key="7">
    <source>
        <dbReference type="Pfam" id="PF00501"/>
    </source>
</evidence>
<reference evidence="8 9" key="1">
    <citation type="submission" date="2012-06" db="EMBL/GenBank/DDBJ databases">
        <title>Complete genome sequence of Corynebacterium terpenotabidum Y-11 (=DSM 44721).</title>
        <authorList>
            <person name="Ruckert C."/>
            <person name="Albersmeier A."/>
            <person name="Al-Dilaimi A."/>
            <person name="Szczepanowski R."/>
            <person name="Kalinowski J."/>
        </authorList>
    </citation>
    <scope>NUCLEOTIDE SEQUENCE [LARGE SCALE GENOMIC DNA]</scope>
    <source>
        <strain evidence="8 9">Y-11</strain>
    </source>
</reference>
<accession>S4XBP1</accession>